<dbReference type="STRING" id="59920.PMN2A_2095"/>
<dbReference type="PhylomeDB" id="A7MDT1"/>
<name>A7MDT1_PROMT</name>
<dbReference type="HOGENOM" id="CLU_174108_1_0_3"/>
<keyword evidence="2" id="KW-1185">Reference proteome</keyword>
<evidence type="ECO:0000313" key="2">
    <source>
        <dbReference type="Proteomes" id="UP000002535"/>
    </source>
</evidence>
<accession>A7MDT1</accession>
<proteinExistence type="predicted"/>
<dbReference type="Proteomes" id="UP000002535">
    <property type="component" value="Chromosome"/>
</dbReference>
<evidence type="ECO:0000313" key="1">
    <source>
        <dbReference type="EMBL" id="ABU24019.1"/>
    </source>
</evidence>
<sequence>MFCDICKKNGLVQYRVVSAKQKDWIFTCKDCWQEFTKNEGYRYGGTRKANRRSKK</sequence>
<dbReference type="KEGG" id="pmn:PMN2A_2095"/>
<protein>
    <submittedName>
        <fullName evidence="1">Uncharacterized protein</fullName>
    </submittedName>
</protein>
<dbReference type="RefSeq" id="WP_011295090.1">
    <property type="nucleotide sequence ID" value="NC_007335.2"/>
</dbReference>
<reference evidence="1 2" key="1">
    <citation type="journal article" date="2007" name="PLoS Genet.">
        <title>Patterns and implications of gene gain and loss in the evolution of Prochlorococcus.</title>
        <authorList>
            <person name="Kettler G.C."/>
            <person name="Martiny A.C."/>
            <person name="Huang K."/>
            <person name="Zucker J."/>
            <person name="Coleman M.L."/>
            <person name="Rodrigue S."/>
            <person name="Chen F."/>
            <person name="Lapidus A."/>
            <person name="Ferriera S."/>
            <person name="Johnson J."/>
            <person name="Steglich C."/>
            <person name="Church G.M."/>
            <person name="Richardson P."/>
            <person name="Chisholm S.W."/>
        </authorList>
    </citation>
    <scope>NUCLEOTIDE SEQUENCE [LARGE SCALE GENOMIC DNA]</scope>
    <source>
        <strain evidence="1 2">NATL2A</strain>
    </source>
</reference>
<organism evidence="1 2">
    <name type="scientific">Prochlorococcus marinus (strain NATL2A)</name>
    <dbReference type="NCBI Taxonomy" id="59920"/>
    <lineage>
        <taxon>Bacteria</taxon>
        <taxon>Bacillati</taxon>
        <taxon>Cyanobacteriota</taxon>
        <taxon>Cyanophyceae</taxon>
        <taxon>Synechococcales</taxon>
        <taxon>Prochlorococcaceae</taxon>
        <taxon>Prochlorococcus</taxon>
    </lineage>
</organism>
<dbReference type="AlphaFoldDB" id="A7MDT1"/>
<gene>
    <name evidence="1" type="ordered locus">PMN2A_2095</name>
</gene>
<dbReference type="EMBL" id="CP000095">
    <property type="protein sequence ID" value="ABU24019.1"/>
    <property type="molecule type" value="Genomic_DNA"/>
</dbReference>